<dbReference type="Proteomes" id="UP000724874">
    <property type="component" value="Unassembled WGS sequence"/>
</dbReference>
<evidence type="ECO:0000313" key="3">
    <source>
        <dbReference type="Proteomes" id="UP000724874"/>
    </source>
</evidence>
<comment type="caution">
    <text evidence="2">The sequence shown here is derived from an EMBL/GenBank/DDBJ whole genome shotgun (WGS) entry which is preliminary data.</text>
</comment>
<organism evidence="2 3">
    <name type="scientific">Gymnopilus junonius</name>
    <name type="common">Spectacular rustgill mushroom</name>
    <name type="synonym">Gymnopilus spectabilis subsp. junonius</name>
    <dbReference type="NCBI Taxonomy" id="109634"/>
    <lineage>
        <taxon>Eukaryota</taxon>
        <taxon>Fungi</taxon>
        <taxon>Dikarya</taxon>
        <taxon>Basidiomycota</taxon>
        <taxon>Agaricomycotina</taxon>
        <taxon>Agaricomycetes</taxon>
        <taxon>Agaricomycetidae</taxon>
        <taxon>Agaricales</taxon>
        <taxon>Agaricineae</taxon>
        <taxon>Hymenogastraceae</taxon>
        <taxon>Gymnopilus</taxon>
    </lineage>
</organism>
<evidence type="ECO:0000313" key="2">
    <source>
        <dbReference type="EMBL" id="KAF8909753.1"/>
    </source>
</evidence>
<accession>A0A9P5NZ44</accession>
<name>A0A9P5NZ44_GYMJU</name>
<reference evidence="2" key="1">
    <citation type="submission" date="2020-11" db="EMBL/GenBank/DDBJ databases">
        <authorList>
            <consortium name="DOE Joint Genome Institute"/>
            <person name="Ahrendt S."/>
            <person name="Riley R."/>
            <person name="Andreopoulos W."/>
            <person name="LaButti K."/>
            <person name="Pangilinan J."/>
            <person name="Ruiz-duenas F.J."/>
            <person name="Barrasa J.M."/>
            <person name="Sanchez-Garcia M."/>
            <person name="Camarero S."/>
            <person name="Miyauchi S."/>
            <person name="Serrano A."/>
            <person name="Linde D."/>
            <person name="Babiker R."/>
            <person name="Drula E."/>
            <person name="Ayuso-Fernandez I."/>
            <person name="Pacheco R."/>
            <person name="Padilla G."/>
            <person name="Ferreira P."/>
            <person name="Barriuso J."/>
            <person name="Kellner H."/>
            <person name="Castanera R."/>
            <person name="Alfaro M."/>
            <person name="Ramirez L."/>
            <person name="Pisabarro A.G."/>
            <person name="Kuo A."/>
            <person name="Tritt A."/>
            <person name="Lipzen A."/>
            <person name="He G."/>
            <person name="Yan M."/>
            <person name="Ng V."/>
            <person name="Cullen D."/>
            <person name="Martin F."/>
            <person name="Rosso M.-N."/>
            <person name="Henrissat B."/>
            <person name="Hibbett D."/>
            <person name="Martinez A.T."/>
            <person name="Grigoriev I.V."/>
        </authorList>
    </citation>
    <scope>NUCLEOTIDE SEQUENCE</scope>
    <source>
        <strain evidence="2">AH 44721</strain>
    </source>
</reference>
<keyword evidence="3" id="KW-1185">Reference proteome</keyword>
<gene>
    <name evidence="2" type="ORF">CPB84DRAFT_1673220</name>
</gene>
<evidence type="ECO:0000256" key="1">
    <source>
        <dbReference type="SAM" id="MobiDB-lite"/>
    </source>
</evidence>
<feature type="compositionally biased region" description="Polar residues" evidence="1">
    <location>
        <begin position="89"/>
        <end position="106"/>
    </location>
</feature>
<dbReference type="AlphaFoldDB" id="A0A9P5NZ44"/>
<sequence length="209" mass="23119">MLKPKQGIEQNERPILTRYALRIHRRKTPSFSDPFSKLEQTVTKLQVAVGFTNEQIAALPPPLLKIRELEQDNSRLQKENEELRRLLTDPNSRTLSSDATRRSGSIGTYPDARACDRDYSLKRRKSDGIYISPGNTPPHGHESSRPPPPLTIPQPMSHHYGNMNSSPNGHGNQGGSLFNLHAPAFQMPNTPSGSSATSSPPFSASIFPS</sequence>
<feature type="region of interest" description="Disordered" evidence="1">
    <location>
        <begin position="124"/>
        <end position="209"/>
    </location>
</feature>
<protein>
    <submittedName>
        <fullName evidence="2">Uncharacterized protein</fullName>
    </submittedName>
</protein>
<feature type="region of interest" description="Disordered" evidence="1">
    <location>
        <begin position="88"/>
        <end position="112"/>
    </location>
</feature>
<feature type="compositionally biased region" description="Low complexity" evidence="1">
    <location>
        <begin position="190"/>
        <end position="209"/>
    </location>
</feature>
<dbReference type="EMBL" id="JADNYJ010000008">
    <property type="protein sequence ID" value="KAF8909753.1"/>
    <property type="molecule type" value="Genomic_DNA"/>
</dbReference>
<dbReference type="OrthoDB" id="3257643at2759"/>
<proteinExistence type="predicted"/>